<sequence length="334" mass="36949">MERKNWERVFFPAEAADEYLERAEKILKAATPFQSLCIAQAEDISFDGNDVMMLDEPGTGTESSQAVSINEGLDLLDEPQPDGPHDEPLQQEPEGMPQEPEELEDVAEDISFDGNDVMMLDEPGTGTESSQAVSINEGLDLLDEPQPDGPHDEPLQQEPEGMPQEPEELEDVGVIDSLVPLTCLTAAPENITLGHGTPGRIRHSSPFPPADPAGGTHRGAARHQCRFCAYSSQIKHNVTMHERTHTGERPFVCEVCHRAFTQRIDLIYHLRTHTGEKPHKCSTCGKEFRKAGHLKGHLRVHTGERPYKCLTCGLEFSCSSNFTKHCQKHLGNAS</sequence>
<name>A0AC60QCH5_IXOPE</name>
<proteinExistence type="predicted"/>
<comment type="caution">
    <text evidence="1">The sequence shown here is derived from an EMBL/GenBank/DDBJ whole genome shotgun (WGS) entry which is preliminary data.</text>
</comment>
<evidence type="ECO:0000313" key="1">
    <source>
        <dbReference type="EMBL" id="KAG0431707.1"/>
    </source>
</evidence>
<gene>
    <name evidence="1" type="ORF">HPB47_021534</name>
</gene>
<evidence type="ECO:0000313" key="2">
    <source>
        <dbReference type="Proteomes" id="UP000805193"/>
    </source>
</evidence>
<reference evidence="1 2" key="1">
    <citation type="journal article" date="2020" name="Cell">
        <title>Large-Scale Comparative Analyses of Tick Genomes Elucidate Their Genetic Diversity and Vector Capacities.</title>
        <authorList>
            <consortium name="Tick Genome and Microbiome Consortium (TIGMIC)"/>
            <person name="Jia N."/>
            <person name="Wang J."/>
            <person name="Shi W."/>
            <person name="Du L."/>
            <person name="Sun Y."/>
            <person name="Zhan W."/>
            <person name="Jiang J.F."/>
            <person name="Wang Q."/>
            <person name="Zhang B."/>
            <person name="Ji P."/>
            <person name="Bell-Sakyi L."/>
            <person name="Cui X.M."/>
            <person name="Yuan T.T."/>
            <person name="Jiang B.G."/>
            <person name="Yang W.F."/>
            <person name="Lam T.T."/>
            <person name="Chang Q.C."/>
            <person name="Ding S.J."/>
            <person name="Wang X.J."/>
            <person name="Zhu J.G."/>
            <person name="Ruan X.D."/>
            <person name="Zhao L."/>
            <person name="Wei J.T."/>
            <person name="Ye R.Z."/>
            <person name="Que T.C."/>
            <person name="Du C.H."/>
            <person name="Zhou Y.H."/>
            <person name="Cheng J.X."/>
            <person name="Dai P.F."/>
            <person name="Guo W.B."/>
            <person name="Han X.H."/>
            <person name="Huang E.J."/>
            <person name="Li L.F."/>
            <person name="Wei W."/>
            <person name="Gao Y.C."/>
            <person name="Liu J.Z."/>
            <person name="Shao H.Z."/>
            <person name="Wang X."/>
            <person name="Wang C.C."/>
            <person name="Yang T.C."/>
            <person name="Huo Q.B."/>
            <person name="Li W."/>
            <person name="Chen H.Y."/>
            <person name="Chen S.E."/>
            <person name="Zhou L.G."/>
            <person name="Ni X.B."/>
            <person name="Tian J.H."/>
            <person name="Sheng Y."/>
            <person name="Liu T."/>
            <person name="Pan Y.S."/>
            <person name="Xia L.Y."/>
            <person name="Li J."/>
            <person name="Zhao F."/>
            <person name="Cao W.C."/>
        </authorList>
    </citation>
    <scope>NUCLEOTIDE SEQUENCE [LARGE SCALE GENOMIC DNA]</scope>
    <source>
        <strain evidence="1">Iper-2018</strain>
    </source>
</reference>
<dbReference type="EMBL" id="JABSTQ010009204">
    <property type="protein sequence ID" value="KAG0431707.1"/>
    <property type="molecule type" value="Genomic_DNA"/>
</dbReference>
<dbReference type="Proteomes" id="UP000805193">
    <property type="component" value="Unassembled WGS sequence"/>
</dbReference>
<accession>A0AC60QCH5</accession>
<organism evidence="1 2">
    <name type="scientific">Ixodes persulcatus</name>
    <name type="common">Taiga tick</name>
    <dbReference type="NCBI Taxonomy" id="34615"/>
    <lineage>
        <taxon>Eukaryota</taxon>
        <taxon>Metazoa</taxon>
        <taxon>Ecdysozoa</taxon>
        <taxon>Arthropoda</taxon>
        <taxon>Chelicerata</taxon>
        <taxon>Arachnida</taxon>
        <taxon>Acari</taxon>
        <taxon>Parasitiformes</taxon>
        <taxon>Ixodida</taxon>
        <taxon>Ixodoidea</taxon>
        <taxon>Ixodidae</taxon>
        <taxon>Ixodinae</taxon>
        <taxon>Ixodes</taxon>
    </lineage>
</organism>
<keyword evidence="2" id="KW-1185">Reference proteome</keyword>
<protein>
    <submittedName>
        <fullName evidence="1">Uncharacterized protein</fullName>
    </submittedName>
</protein>